<gene>
    <name evidence="13" type="ORF">FYJ37_13220</name>
</gene>
<feature type="domain" description="Response regulatory" evidence="12">
    <location>
        <begin position="4"/>
        <end position="121"/>
    </location>
</feature>
<proteinExistence type="predicted"/>
<evidence type="ECO:0000259" key="12">
    <source>
        <dbReference type="PROSITE" id="PS50110"/>
    </source>
</evidence>
<evidence type="ECO:0000313" key="14">
    <source>
        <dbReference type="Proteomes" id="UP000462363"/>
    </source>
</evidence>
<keyword evidence="5" id="KW-0902">Two-component regulatory system</keyword>
<evidence type="ECO:0000256" key="9">
    <source>
        <dbReference type="ARBA" id="ARBA00024867"/>
    </source>
</evidence>
<accession>A0A844F9M5</accession>
<evidence type="ECO:0000259" key="11">
    <source>
        <dbReference type="PROSITE" id="PS01124"/>
    </source>
</evidence>
<dbReference type="InterPro" id="IPR051552">
    <property type="entry name" value="HptR"/>
</dbReference>
<name>A0A844F9M5_CLOSV</name>
<dbReference type="InterPro" id="IPR018060">
    <property type="entry name" value="HTH_AraC"/>
</dbReference>
<dbReference type="InterPro" id="IPR018062">
    <property type="entry name" value="HTH_AraC-typ_CS"/>
</dbReference>
<dbReference type="GO" id="GO:0043565">
    <property type="term" value="F:sequence-specific DNA binding"/>
    <property type="evidence" value="ECO:0007669"/>
    <property type="project" value="InterPro"/>
</dbReference>
<evidence type="ECO:0000256" key="5">
    <source>
        <dbReference type="ARBA" id="ARBA00023012"/>
    </source>
</evidence>
<dbReference type="SMART" id="SM00448">
    <property type="entry name" value="REC"/>
    <property type="match status" value="1"/>
</dbReference>
<keyword evidence="7" id="KW-0238">DNA-binding</keyword>
<dbReference type="GO" id="GO:0000160">
    <property type="term" value="P:phosphorelay signal transduction system"/>
    <property type="evidence" value="ECO:0007669"/>
    <property type="project" value="UniProtKB-KW"/>
</dbReference>
<sequence>MVYKVLIADDEPIVRKAMQTLIEWEKLECDLIGFAANGQEVMEMLGRAIPDILILDVQMPGVSGIELAKYVWEKKLSCKVILLTAYADFSYAQSAVKYDVIDYVIKTGAFDDLVVAIEKAKDKIKLTEFERNVESKKVLKENFFKSVFDGSLYLQEDIRKKADKADISLVEGYLVIVCHFRAREDKERSYTYSSLQNFFHMVFDEKLVYSLAVDKDVMAIILDHISMDFYEDIHKKCEEVIEIMDNFMKMYVYMGISNLGNDIFELKQRYEEAESAEGESFFNDKSKINYFQERKKDTKELLEHIEKGVESLQYWMKKGNSEEAMKEFDNIIKYQMESGGSVATILEVGICIYASSKKMLSDMEKTLYDITLQKESFSKSIYRCRHISEYYSIMRTVIESTAEYNKIAASRRNILIYECEKYIDENYERGITVSEISRYIGVSMSYLSRIFKDETGNTIINYINEKKIQKAKEYLGGTDMKIYEIAEKLGFENTTYFSYFFKKYTGISPKEYKTPEDSN</sequence>
<dbReference type="InterPro" id="IPR020449">
    <property type="entry name" value="Tscrpt_reg_AraC-type_HTH"/>
</dbReference>
<dbReference type="PROSITE" id="PS50110">
    <property type="entry name" value="RESPONSE_REGULATORY"/>
    <property type="match status" value="1"/>
</dbReference>
<evidence type="ECO:0000256" key="3">
    <source>
        <dbReference type="ARBA" id="ARBA00022490"/>
    </source>
</evidence>
<dbReference type="PROSITE" id="PS01124">
    <property type="entry name" value="HTH_ARAC_FAMILY_2"/>
    <property type="match status" value="1"/>
</dbReference>
<dbReference type="InterPro" id="IPR009057">
    <property type="entry name" value="Homeodomain-like_sf"/>
</dbReference>
<evidence type="ECO:0000256" key="2">
    <source>
        <dbReference type="ARBA" id="ARBA00018672"/>
    </source>
</evidence>
<dbReference type="SUPFAM" id="SSF52172">
    <property type="entry name" value="CheY-like"/>
    <property type="match status" value="1"/>
</dbReference>
<feature type="modified residue" description="4-aspartylphosphate" evidence="10">
    <location>
        <position position="56"/>
    </location>
</feature>
<organism evidence="13 14">
    <name type="scientific">Clostridium scindens (strain JCM 10418 / VPI 12708)</name>
    <dbReference type="NCBI Taxonomy" id="29347"/>
    <lineage>
        <taxon>Bacteria</taxon>
        <taxon>Bacillati</taxon>
        <taxon>Bacillota</taxon>
        <taxon>Clostridia</taxon>
        <taxon>Lachnospirales</taxon>
        <taxon>Lachnospiraceae</taxon>
    </lineage>
</organism>
<feature type="domain" description="HTH araC/xylS-type" evidence="11">
    <location>
        <begin position="417"/>
        <end position="515"/>
    </location>
</feature>
<dbReference type="Pfam" id="PF12833">
    <property type="entry name" value="HTH_18"/>
    <property type="match status" value="1"/>
</dbReference>
<comment type="subcellular location">
    <subcellularLocation>
        <location evidence="1">Cytoplasm</location>
    </subcellularLocation>
</comment>
<evidence type="ECO:0000256" key="4">
    <source>
        <dbReference type="ARBA" id="ARBA00022553"/>
    </source>
</evidence>
<evidence type="ECO:0000256" key="1">
    <source>
        <dbReference type="ARBA" id="ARBA00004496"/>
    </source>
</evidence>
<dbReference type="Pfam" id="PF00072">
    <property type="entry name" value="Response_reg"/>
    <property type="match status" value="1"/>
</dbReference>
<dbReference type="GO" id="GO:0005737">
    <property type="term" value="C:cytoplasm"/>
    <property type="evidence" value="ECO:0007669"/>
    <property type="project" value="UniProtKB-SubCell"/>
</dbReference>
<dbReference type="PRINTS" id="PR00032">
    <property type="entry name" value="HTHARAC"/>
</dbReference>
<dbReference type="CDD" id="cd00093">
    <property type="entry name" value="HTH_XRE"/>
    <property type="match status" value="1"/>
</dbReference>
<dbReference type="PROSITE" id="PS00041">
    <property type="entry name" value="HTH_ARAC_FAMILY_1"/>
    <property type="match status" value="1"/>
</dbReference>
<evidence type="ECO:0000256" key="6">
    <source>
        <dbReference type="ARBA" id="ARBA00023015"/>
    </source>
</evidence>
<evidence type="ECO:0000313" key="13">
    <source>
        <dbReference type="EMBL" id="MSS41280.1"/>
    </source>
</evidence>
<comment type="function">
    <text evidence="9">May play the central regulatory role in sporulation. It may be an element of the effector pathway responsible for the activation of sporulation genes in response to nutritional stress. Spo0A may act in concert with spo0H (a sigma factor) to control the expression of some genes that are critical to the sporulation process.</text>
</comment>
<evidence type="ECO:0000256" key="8">
    <source>
        <dbReference type="ARBA" id="ARBA00023163"/>
    </source>
</evidence>
<protein>
    <recommendedName>
        <fullName evidence="2">Stage 0 sporulation protein A homolog</fullName>
    </recommendedName>
</protein>
<keyword evidence="6" id="KW-0805">Transcription regulation</keyword>
<dbReference type="EMBL" id="VUMB01000030">
    <property type="protein sequence ID" value="MSS41280.1"/>
    <property type="molecule type" value="Genomic_DNA"/>
</dbReference>
<dbReference type="AlphaFoldDB" id="A0A844F9M5"/>
<keyword evidence="3" id="KW-0963">Cytoplasm</keyword>
<dbReference type="RefSeq" id="WP_009247873.1">
    <property type="nucleotide sequence ID" value="NZ_CAMAAA010000055.1"/>
</dbReference>
<dbReference type="InterPro" id="IPR011006">
    <property type="entry name" value="CheY-like_superfamily"/>
</dbReference>
<evidence type="ECO:0000256" key="10">
    <source>
        <dbReference type="PROSITE-ProRule" id="PRU00169"/>
    </source>
</evidence>
<comment type="caution">
    <text evidence="13">The sequence shown here is derived from an EMBL/GenBank/DDBJ whole genome shotgun (WGS) entry which is preliminary data.</text>
</comment>
<keyword evidence="4 10" id="KW-0597">Phosphoprotein</keyword>
<dbReference type="PANTHER" id="PTHR42713:SF3">
    <property type="entry name" value="TRANSCRIPTIONAL REGULATORY PROTEIN HPTR"/>
    <property type="match status" value="1"/>
</dbReference>
<dbReference type="Proteomes" id="UP000462363">
    <property type="component" value="Unassembled WGS sequence"/>
</dbReference>
<dbReference type="SMART" id="SM00342">
    <property type="entry name" value="HTH_ARAC"/>
    <property type="match status" value="1"/>
</dbReference>
<dbReference type="InterPro" id="IPR001387">
    <property type="entry name" value="Cro/C1-type_HTH"/>
</dbReference>
<evidence type="ECO:0000256" key="7">
    <source>
        <dbReference type="ARBA" id="ARBA00023125"/>
    </source>
</evidence>
<keyword evidence="8" id="KW-0804">Transcription</keyword>
<dbReference type="SUPFAM" id="SSF46689">
    <property type="entry name" value="Homeodomain-like"/>
    <property type="match status" value="2"/>
</dbReference>
<dbReference type="GO" id="GO:0003700">
    <property type="term" value="F:DNA-binding transcription factor activity"/>
    <property type="evidence" value="ECO:0007669"/>
    <property type="project" value="InterPro"/>
</dbReference>
<dbReference type="CDD" id="cd17536">
    <property type="entry name" value="REC_YesN-like"/>
    <property type="match status" value="1"/>
</dbReference>
<dbReference type="Gene3D" id="1.10.10.60">
    <property type="entry name" value="Homeodomain-like"/>
    <property type="match status" value="2"/>
</dbReference>
<dbReference type="PANTHER" id="PTHR42713">
    <property type="entry name" value="HISTIDINE KINASE-RELATED"/>
    <property type="match status" value="1"/>
</dbReference>
<reference evidence="13 14" key="1">
    <citation type="submission" date="2019-08" db="EMBL/GenBank/DDBJ databases">
        <title>In-depth cultivation of the pig gut microbiome towards novel bacterial diversity and tailored functional studies.</title>
        <authorList>
            <person name="Wylensek D."/>
            <person name="Hitch T.C.A."/>
            <person name="Clavel T."/>
        </authorList>
    </citation>
    <scope>NUCLEOTIDE SEQUENCE [LARGE SCALE GENOMIC DNA]</scope>
    <source>
        <strain evidence="13 14">BL-389-WT-3D</strain>
    </source>
</reference>
<dbReference type="Gene3D" id="3.40.50.2300">
    <property type="match status" value="1"/>
</dbReference>
<dbReference type="InterPro" id="IPR001789">
    <property type="entry name" value="Sig_transdc_resp-reg_receiver"/>
</dbReference>